<comment type="caution">
    <text evidence="2">The sequence shown here is derived from an EMBL/GenBank/DDBJ whole genome shotgun (WGS) entry which is preliminary data.</text>
</comment>
<sequence length="375" mass="40908">MPTNSKSSSSSRMTGDINNMGVLSASTLGKAAPFLAALEQQLYQSIVPRRSGNGSSVPVDAAISMTRKQQTADPYNNDDGEGSALGYYFRVPYEADGAIYQKDEAEEGEQEEETSPETEQRRSDAAEAFWFLRDFIEARWPVQLLAGYIKIQCDLTLDEIKELGRLNKAEGSRKCRKLVSAPVIHDEIGYALWSELARDIAARGDDLQVSKAAPASNGLAKAATSPAAMSKTTAEEVAARRARSMRRRATDGDAITVRSRPGTAPTHVSTNTARRRRKSDVQLVRPHQVICTTCGSRAVPRPKNDDDDDDGGDDDSAMSDDEYEDDRGEDELGSRERKRDSISRRLSVKMNKTLTKFGEGLATGYGGNGVSRVTG</sequence>
<organism evidence="2 3">
    <name type="scientific">Colletotrichum navitas</name>
    <dbReference type="NCBI Taxonomy" id="681940"/>
    <lineage>
        <taxon>Eukaryota</taxon>
        <taxon>Fungi</taxon>
        <taxon>Dikarya</taxon>
        <taxon>Ascomycota</taxon>
        <taxon>Pezizomycotina</taxon>
        <taxon>Sordariomycetes</taxon>
        <taxon>Hypocreomycetidae</taxon>
        <taxon>Glomerellales</taxon>
        <taxon>Glomerellaceae</taxon>
        <taxon>Colletotrichum</taxon>
        <taxon>Colletotrichum graminicola species complex</taxon>
    </lineage>
</organism>
<accession>A0AAD8UYJ7</accession>
<feature type="region of interest" description="Disordered" evidence="1">
    <location>
        <begin position="242"/>
        <end position="375"/>
    </location>
</feature>
<evidence type="ECO:0000256" key="1">
    <source>
        <dbReference type="SAM" id="MobiDB-lite"/>
    </source>
</evidence>
<dbReference type="AlphaFoldDB" id="A0AAD8UYJ7"/>
<protein>
    <submittedName>
        <fullName evidence="2">Uncharacterized protein</fullName>
    </submittedName>
</protein>
<reference evidence="2" key="1">
    <citation type="submission" date="2021-06" db="EMBL/GenBank/DDBJ databases">
        <title>Comparative genomics, transcriptomics and evolutionary studies reveal genomic signatures of adaptation to plant cell wall in hemibiotrophic fungi.</title>
        <authorList>
            <consortium name="DOE Joint Genome Institute"/>
            <person name="Baroncelli R."/>
            <person name="Diaz J.F."/>
            <person name="Benocci T."/>
            <person name="Peng M."/>
            <person name="Battaglia E."/>
            <person name="Haridas S."/>
            <person name="Andreopoulos W."/>
            <person name="Labutti K."/>
            <person name="Pangilinan J."/>
            <person name="Floch G.L."/>
            <person name="Makela M.R."/>
            <person name="Henrissat B."/>
            <person name="Grigoriev I.V."/>
            <person name="Crouch J.A."/>
            <person name="De Vries R.P."/>
            <person name="Sukno S.A."/>
            <person name="Thon M.R."/>
        </authorList>
    </citation>
    <scope>NUCLEOTIDE SEQUENCE</scope>
    <source>
        <strain evidence="2">CBS 125086</strain>
    </source>
</reference>
<evidence type="ECO:0000313" key="3">
    <source>
        <dbReference type="Proteomes" id="UP001230504"/>
    </source>
</evidence>
<evidence type="ECO:0000313" key="2">
    <source>
        <dbReference type="EMBL" id="KAK1573881.1"/>
    </source>
</evidence>
<dbReference type="RefSeq" id="XP_060409452.1">
    <property type="nucleotide sequence ID" value="XM_060552982.1"/>
</dbReference>
<dbReference type="GeneID" id="85437222"/>
<feature type="compositionally biased region" description="Basic and acidic residues" evidence="1">
    <location>
        <begin position="330"/>
        <end position="343"/>
    </location>
</feature>
<name>A0AAD8UYJ7_9PEZI</name>
<proteinExistence type="predicted"/>
<dbReference type="EMBL" id="JAHLJV010000084">
    <property type="protein sequence ID" value="KAK1573881.1"/>
    <property type="molecule type" value="Genomic_DNA"/>
</dbReference>
<feature type="compositionally biased region" description="Acidic residues" evidence="1">
    <location>
        <begin position="305"/>
        <end position="329"/>
    </location>
</feature>
<gene>
    <name evidence="2" type="ORF">LY79DRAFT_396790</name>
</gene>
<dbReference type="Proteomes" id="UP001230504">
    <property type="component" value="Unassembled WGS sequence"/>
</dbReference>
<keyword evidence="3" id="KW-1185">Reference proteome</keyword>